<comment type="caution">
    <text evidence="1">The sequence shown here is derived from an EMBL/GenBank/DDBJ whole genome shotgun (WGS) entry which is preliminary data.</text>
</comment>
<evidence type="ECO:0000313" key="2">
    <source>
        <dbReference type="Proteomes" id="UP001162836"/>
    </source>
</evidence>
<dbReference type="EMBL" id="JAJODE010000017">
    <property type="protein sequence ID" value="MCD4838818.1"/>
    <property type="molecule type" value="Genomic_DNA"/>
</dbReference>
<evidence type="ECO:0000313" key="1">
    <source>
        <dbReference type="EMBL" id="MCD4838818.1"/>
    </source>
</evidence>
<dbReference type="Proteomes" id="UP001162836">
    <property type="component" value="Unassembled WGS sequence"/>
</dbReference>
<proteinExistence type="predicted"/>
<protein>
    <submittedName>
        <fullName evidence="1">Uncharacterized protein</fullName>
    </submittedName>
</protein>
<gene>
    <name evidence="1" type="ORF">LRS37_08005</name>
</gene>
<reference evidence="1 2" key="1">
    <citation type="journal article" date="2023" name="Antonie Van Leeuwenhoek">
        <title>Unveiling the genomic potential of a novel thermostable glycoside hydrolases producing Neobacillus sedimentimangrovi UE25.</title>
        <authorList>
            <person name="Ejaz U."/>
            <person name="Saleem F."/>
            <person name="Rashid R."/>
            <person name="Hasan K.A."/>
            <person name="Syed M.N."/>
            <person name="Sohail M."/>
        </authorList>
    </citation>
    <scope>NUCLEOTIDE SEQUENCE [LARGE SCALE GENOMIC DNA]</scope>
    <source>
        <strain evidence="1 2">UE25</strain>
    </source>
</reference>
<accession>A0ABS8QI61</accession>
<dbReference type="RefSeq" id="WP_231314727.1">
    <property type="nucleotide sequence ID" value="NZ_JAAFZF010000014.1"/>
</dbReference>
<sequence>MLDWKKVDNLFPKYSTFTVVDIETGKRFKVQRRAGSHHADVQPITVKDTKIMKQIYGGKWSWRRRAIIVLGKNKKIAASMHGMPHGRGSLKNNFPGHFCIHFSGSKTHLTNNMDLSHKLMVLKAAGKLEQYLDKATPNDVIDAYIAGVKQQDPAIISRVSLQKISWIPIFNKVENINIRKMKLMPPEDQKNELSLKVPVEIEWYLKDSGRELFKGEIHLVRFTPLDAWKVDSQDFLKENNLLN</sequence>
<organism evidence="1 2">
    <name type="scientific">Neobacillus sedimentimangrovi</name>
    <dbReference type="NCBI Taxonomy" id="2699460"/>
    <lineage>
        <taxon>Bacteria</taxon>
        <taxon>Bacillati</taxon>
        <taxon>Bacillota</taxon>
        <taxon>Bacilli</taxon>
        <taxon>Bacillales</taxon>
        <taxon>Bacillaceae</taxon>
        <taxon>Neobacillus</taxon>
    </lineage>
</organism>
<name>A0ABS8QI61_9BACI</name>
<keyword evidence="2" id="KW-1185">Reference proteome</keyword>